<dbReference type="Gene3D" id="3.60.21.10">
    <property type="match status" value="1"/>
</dbReference>
<evidence type="ECO:0000259" key="1">
    <source>
        <dbReference type="Pfam" id="PF00149"/>
    </source>
</evidence>
<evidence type="ECO:0000313" key="3">
    <source>
        <dbReference type="Proteomes" id="UP001262889"/>
    </source>
</evidence>
<dbReference type="Pfam" id="PF00149">
    <property type="entry name" value="Metallophos"/>
    <property type="match status" value="1"/>
</dbReference>
<dbReference type="Proteomes" id="UP001262889">
    <property type="component" value="Unassembled WGS sequence"/>
</dbReference>
<sequence length="206" mass="23812">MTVTCISDTHNKHHELNLPDADVLVHAGDFTERGTRKETEDFLNWLSSQPHEHKIFIAGNHDFYFEKEIKPEKLVPPNVHYLNNSGIQIKDFNFWGSPVTPGKAGWAFNRERGDEIRKYWNLIPGETDVLITHTPPYKIMDVLDDGTHIGCEELKRKLKKIKVKLHIFGHLHNSYGSVRIADTLFVNASCLDQRYRHINIPLTYSV</sequence>
<proteinExistence type="predicted"/>
<organism evidence="2 3">
    <name type="scientific">Autumnicola tepida</name>
    <dbReference type="NCBI Taxonomy" id="3075595"/>
    <lineage>
        <taxon>Bacteria</taxon>
        <taxon>Pseudomonadati</taxon>
        <taxon>Bacteroidota</taxon>
        <taxon>Flavobacteriia</taxon>
        <taxon>Flavobacteriales</taxon>
        <taxon>Flavobacteriaceae</taxon>
        <taxon>Autumnicola</taxon>
    </lineage>
</organism>
<dbReference type="InterPro" id="IPR051693">
    <property type="entry name" value="UPF0046_metallophosphoest"/>
</dbReference>
<name>A0ABU3CAL0_9FLAO</name>
<dbReference type="SUPFAM" id="SSF56300">
    <property type="entry name" value="Metallo-dependent phosphatases"/>
    <property type="match status" value="1"/>
</dbReference>
<dbReference type="InterPro" id="IPR029052">
    <property type="entry name" value="Metallo-depent_PP-like"/>
</dbReference>
<dbReference type="EMBL" id="JAVRHQ010000012">
    <property type="protein sequence ID" value="MDT0643388.1"/>
    <property type="molecule type" value="Genomic_DNA"/>
</dbReference>
<evidence type="ECO:0000313" key="2">
    <source>
        <dbReference type="EMBL" id="MDT0643388.1"/>
    </source>
</evidence>
<dbReference type="CDD" id="cd07379">
    <property type="entry name" value="MPP_239FB"/>
    <property type="match status" value="1"/>
</dbReference>
<dbReference type="RefSeq" id="WP_311535008.1">
    <property type="nucleotide sequence ID" value="NZ_JAVRHQ010000012.1"/>
</dbReference>
<dbReference type="PANTHER" id="PTHR12905:SF0">
    <property type="entry name" value="CALCINEURIN-LIKE PHOSPHOESTERASE DOMAIN-CONTAINING PROTEIN"/>
    <property type="match status" value="1"/>
</dbReference>
<dbReference type="InterPro" id="IPR004843">
    <property type="entry name" value="Calcineurin-like_PHP"/>
</dbReference>
<feature type="domain" description="Calcineurin-like phosphoesterase" evidence="1">
    <location>
        <begin position="1"/>
        <end position="173"/>
    </location>
</feature>
<reference evidence="2 3" key="1">
    <citation type="submission" date="2023-09" db="EMBL/GenBank/DDBJ databases">
        <authorList>
            <person name="Rey-Velasco X."/>
        </authorList>
    </citation>
    <scope>NUCLEOTIDE SEQUENCE [LARGE SCALE GENOMIC DNA]</scope>
    <source>
        <strain evidence="2 3">F363</strain>
    </source>
</reference>
<accession>A0ABU3CAL0</accession>
<dbReference type="PANTHER" id="PTHR12905">
    <property type="entry name" value="METALLOPHOSPHOESTERASE"/>
    <property type="match status" value="1"/>
</dbReference>
<protein>
    <submittedName>
        <fullName evidence="2">Metallophosphatase domain-containing protein</fullName>
    </submittedName>
</protein>
<keyword evidence="3" id="KW-1185">Reference proteome</keyword>
<gene>
    <name evidence="2" type="ORF">RM553_11150</name>
</gene>
<comment type="caution">
    <text evidence="2">The sequence shown here is derived from an EMBL/GenBank/DDBJ whole genome shotgun (WGS) entry which is preliminary data.</text>
</comment>